<sequence>MDKEGDGVRDEKRNKGMQLIMMGKTQGKRRADTRKKTWLLNVRGWTGITSARDLFRLEQDTWQFVNNQPTFSDKVAPEEEDYTEY</sequence>
<dbReference type="AlphaFoldDB" id="A0A821T943"/>
<dbReference type="OrthoDB" id="425681at2759"/>
<protein>
    <submittedName>
        <fullName evidence="2">Uncharacterized protein</fullName>
    </submittedName>
</protein>
<keyword evidence="3" id="KW-1185">Reference proteome</keyword>
<dbReference type="EMBL" id="CAJOBZ010000022">
    <property type="protein sequence ID" value="CAF4868132.1"/>
    <property type="molecule type" value="Genomic_DNA"/>
</dbReference>
<evidence type="ECO:0000313" key="2">
    <source>
        <dbReference type="EMBL" id="CAF4868132.1"/>
    </source>
</evidence>
<feature type="region of interest" description="Disordered" evidence="1">
    <location>
        <begin position="1"/>
        <end position="32"/>
    </location>
</feature>
<dbReference type="Proteomes" id="UP000663880">
    <property type="component" value="Unassembled WGS sequence"/>
</dbReference>
<evidence type="ECO:0000256" key="1">
    <source>
        <dbReference type="SAM" id="MobiDB-lite"/>
    </source>
</evidence>
<name>A0A821T943_9NEOP</name>
<proteinExistence type="predicted"/>
<comment type="caution">
    <text evidence="2">The sequence shown here is derived from an EMBL/GenBank/DDBJ whole genome shotgun (WGS) entry which is preliminary data.</text>
</comment>
<feature type="compositionally biased region" description="Basic and acidic residues" evidence="1">
    <location>
        <begin position="1"/>
        <end position="14"/>
    </location>
</feature>
<accession>A0A821T943</accession>
<evidence type="ECO:0000313" key="3">
    <source>
        <dbReference type="Proteomes" id="UP000663880"/>
    </source>
</evidence>
<organism evidence="2 3">
    <name type="scientific">Pieris macdunnoughi</name>
    <dbReference type="NCBI Taxonomy" id="345717"/>
    <lineage>
        <taxon>Eukaryota</taxon>
        <taxon>Metazoa</taxon>
        <taxon>Ecdysozoa</taxon>
        <taxon>Arthropoda</taxon>
        <taxon>Hexapoda</taxon>
        <taxon>Insecta</taxon>
        <taxon>Pterygota</taxon>
        <taxon>Neoptera</taxon>
        <taxon>Endopterygota</taxon>
        <taxon>Lepidoptera</taxon>
        <taxon>Glossata</taxon>
        <taxon>Ditrysia</taxon>
        <taxon>Papilionoidea</taxon>
        <taxon>Pieridae</taxon>
        <taxon>Pierinae</taxon>
        <taxon>Pieris</taxon>
    </lineage>
</organism>
<reference evidence="2" key="1">
    <citation type="submission" date="2021-02" db="EMBL/GenBank/DDBJ databases">
        <authorList>
            <person name="Steward A R."/>
        </authorList>
    </citation>
    <scope>NUCLEOTIDE SEQUENCE</scope>
</reference>
<gene>
    <name evidence="2" type="ORF">PMACD_LOCUS8515</name>
</gene>